<evidence type="ECO:0000256" key="1">
    <source>
        <dbReference type="SAM" id="Phobius"/>
    </source>
</evidence>
<feature type="signal peptide" evidence="2">
    <location>
        <begin position="1"/>
        <end position="20"/>
    </location>
</feature>
<reference evidence="3 4" key="1">
    <citation type="submission" date="2020-04" db="EMBL/GenBank/DDBJ databases">
        <authorList>
            <person name="De Canck E."/>
        </authorList>
    </citation>
    <scope>NUCLEOTIDE SEQUENCE [LARGE SCALE GENOMIC DNA]</scope>
    <source>
        <strain evidence="3 4">LMG 28688</strain>
    </source>
</reference>
<feature type="transmembrane region" description="Helical" evidence="1">
    <location>
        <begin position="72"/>
        <end position="89"/>
    </location>
</feature>
<proteinExistence type="predicted"/>
<protein>
    <submittedName>
        <fullName evidence="3">Uncharacterized protein</fullName>
    </submittedName>
</protein>
<sequence length="166" mass="17543">MAPLLAASCWLPLHARFWYAAPFPLAAIESMELPFNEAGVSVTRTALSSAGQVFPLRDIDDMRIVFGQRKRTVPIALALIGVALAAVGGAYGSGAGLGCGVMLVVVGWLAWIWQDAKHQLIVVTGGESREAVWSADIVFLERVEQAVRAAKATSATNGSPARPTAQ</sequence>
<keyword evidence="1" id="KW-0812">Transmembrane</keyword>
<feature type="transmembrane region" description="Helical" evidence="1">
    <location>
        <begin position="95"/>
        <end position="113"/>
    </location>
</feature>
<accession>A0A6J5G1U3</accession>
<evidence type="ECO:0000313" key="3">
    <source>
        <dbReference type="EMBL" id="CAB3791164.1"/>
    </source>
</evidence>
<keyword evidence="4" id="KW-1185">Reference proteome</keyword>
<feature type="chain" id="PRO_5026793591" evidence="2">
    <location>
        <begin position="21"/>
        <end position="166"/>
    </location>
</feature>
<keyword evidence="1" id="KW-1133">Transmembrane helix</keyword>
<gene>
    <name evidence="3" type="ORF">LMG28688_03252</name>
</gene>
<keyword evidence="2" id="KW-0732">Signal</keyword>
<evidence type="ECO:0000256" key="2">
    <source>
        <dbReference type="SAM" id="SignalP"/>
    </source>
</evidence>
<dbReference type="Proteomes" id="UP000494119">
    <property type="component" value="Unassembled WGS sequence"/>
</dbReference>
<organism evidence="3 4">
    <name type="scientific">Paraburkholderia caffeinitolerans</name>
    <dbReference type="NCBI Taxonomy" id="1723730"/>
    <lineage>
        <taxon>Bacteria</taxon>
        <taxon>Pseudomonadati</taxon>
        <taxon>Pseudomonadota</taxon>
        <taxon>Betaproteobacteria</taxon>
        <taxon>Burkholderiales</taxon>
        <taxon>Burkholderiaceae</taxon>
        <taxon>Paraburkholderia</taxon>
    </lineage>
</organism>
<name>A0A6J5G1U3_9BURK</name>
<keyword evidence="1" id="KW-0472">Membrane</keyword>
<dbReference type="AlphaFoldDB" id="A0A6J5G1U3"/>
<dbReference type="EMBL" id="CADIKL010000014">
    <property type="protein sequence ID" value="CAB3791164.1"/>
    <property type="molecule type" value="Genomic_DNA"/>
</dbReference>
<dbReference type="Pfam" id="PF19744">
    <property type="entry name" value="DUF6232"/>
    <property type="match status" value="1"/>
</dbReference>
<dbReference type="InterPro" id="IPR045629">
    <property type="entry name" value="DUF6232"/>
</dbReference>
<evidence type="ECO:0000313" key="4">
    <source>
        <dbReference type="Proteomes" id="UP000494119"/>
    </source>
</evidence>